<dbReference type="InterPro" id="IPR046744">
    <property type="entry name" value="DUF6794"/>
</dbReference>
<keyword evidence="1" id="KW-0175">Coiled coil</keyword>
<organism evidence="3 4">
    <name type="scientific">Flavobacterium luminosum</name>
    <dbReference type="NCBI Taxonomy" id="2949086"/>
    <lineage>
        <taxon>Bacteria</taxon>
        <taxon>Pseudomonadati</taxon>
        <taxon>Bacteroidota</taxon>
        <taxon>Flavobacteriia</taxon>
        <taxon>Flavobacteriales</taxon>
        <taxon>Flavobacteriaceae</taxon>
        <taxon>Flavobacterium</taxon>
    </lineage>
</organism>
<protein>
    <recommendedName>
        <fullName evidence="2">DUF6794 domain-containing protein</fullName>
    </recommendedName>
</protein>
<name>A0ABT0TS04_9FLAO</name>
<evidence type="ECO:0000313" key="3">
    <source>
        <dbReference type="EMBL" id="MCL9810076.1"/>
    </source>
</evidence>
<dbReference type="Pfam" id="PF20594">
    <property type="entry name" value="DUF6794"/>
    <property type="match status" value="1"/>
</dbReference>
<evidence type="ECO:0000313" key="4">
    <source>
        <dbReference type="Proteomes" id="UP001317191"/>
    </source>
</evidence>
<accession>A0ABT0TS04</accession>
<comment type="caution">
    <text evidence="3">The sequence shown here is derived from an EMBL/GenBank/DDBJ whole genome shotgun (WGS) entry which is preliminary data.</text>
</comment>
<reference evidence="3 4" key="1">
    <citation type="submission" date="2022-05" db="EMBL/GenBank/DDBJ databases">
        <title>Flavobacterium sp., isolated from activated sludge.</title>
        <authorList>
            <person name="Ran Q."/>
        </authorList>
    </citation>
    <scope>NUCLEOTIDE SEQUENCE [LARGE SCALE GENOMIC DNA]</scope>
    <source>
        <strain evidence="3 4">HXWNR70</strain>
    </source>
</reference>
<dbReference type="Proteomes" id="UP001317191">
    <property type="component" value="Unassembled WGS sequence"/>
</dbReference>
<evidence type="ECO:0000259" key="2">
    <source>
        <dbReference type="Pfam" id="PF20594"/>
    </source>
</evidence>
<feature type="domain" description="DUF6794" evidence="2">
    <location>
        <begin position="374"/>
        <end position="461"/>
    </location>
</feature>
<gene>
    <name evidence="3" type="ORF">NAT50_11990</name>
</gene>
<dbReference type="EMBL" id="JAMLJM010000012">
    <property type="protein sequence ID" value="MCL9810076.1"/>
    <property type="molecule type" value="Genomic_DNA"/>
</dbReference>
<feature type="coiled-coil region" evidence="1">
    <location>
        <begin position="343"/>
        <end position="370"/>
    </location>
</feature>
<proteinExistence type="predicted"/>
<keyword evidence="4" id="KW-1185">Reference proteome</keyword>
<sequence length="479" mass="57434">MKKLFLFIHLITLNISFSQISTSIIPISETYSSNREFELKSISYDDEFPNLKGESFVYYTEETDSLGAKKIFYKLNRSFDIYDGYPFFVAISNDGRKILYIKNEVYYKGEEHKNVTYYLDGKLVKTYTTEEFIDCNKDQEKCEMFYDNQYTTYKKQGPTTREYKDNITEKDKFLNKNYIFNKNDTIYIIDNRKKVHLFDLNKNEFIKRKIDFDSIYSKIKNIEAVKSKISYYNYPYKYIIDIENSNDNKKLSQAISDISNLKFIPVFDSTFHKYKLHRIELTGYLDRKGKFEIDVIKSDKIFDENKIKEFLKTTTFKTDFIPKEVDKIYLTSFFGGYRNYDIKIAEQETIKEKEDRIEEYKRRLTLEKIDDIYIPKNLYECFTELDKTLNFESKKQLKESKDTWQFNSHMGGLGMWIRNNWGINGGSRLSKYFHNREVGTKRGFGNDEISGIIIEEYIKWLKGDKESWKKWEKENPEKK</sequence>
<dbReference type="RefSeq" id="WP_250593465.1">
    <property type="nucleotide sequence ID" value="NZ_JAMLJM010000012.1"/>
</dbReference>
<evidence type="ECO:0000256" key="1">
    <source>
        <dbReference type="SAM" id="Coils"/>
    </source>
</evidence>